<accession>A0A0V0HWU2</accession>
<organism evidence="2">
    <name type="scientific">Solanum chacoense</name>
    <name type="common">Chaco potato</name>
    <dbReference type="NCBI Taxonomy" id="4108"/>
    <lineage>
        <taxon>Eukaryota</taxon>
        <taxon>Viridiplantae</taxon>
        <taxon>Streptophyta</taxon>
        <taxon>Embryophyta</taxon>
        <taxon>Tracheophyta</taxon>
        <taxon>Spermatophyta</taxon>
        <taxon>Magnoliopsida</taxon>
        <taxon>eudicotyledons</taxon>
        <taxon>Gunneridae</taxon>
        <taxon>Pentapetalae</taxon>
        <taxon>asterids</taxon>
        <taxon>lamiids</taxon>
        <taxon>Solanales</taxon>
        <taxon>Solanaceae</taxon>
        <taxon>Solanoideae</taxon>
        <taxon>Solaneae</taxon>
        <taxon>Solanum</taxon>
    </lineage>
</organism>
<feature type="transmembrane region" description="Helical" evidence="1">
    <location>
        <begin position="30"/>
        <end position="53"/>
    </location>
</feature>
<evidence type="ECO:0000313" key="2">
    <source>
        <dbReference type="EMBL" id="JAP24833.1"/>
    </source>
</evidence>
<name>A0A0V0HWU2_SOLCH</name>
<evidence type="ECO:0000256" key="1">
    <source>
        <dbReference type="SAM" id="Phobius"/>
    </source>
</evidence>
<feature type="non-terminal residue" evidence="2">
    <location>
        <position position="1"/>
    </location>
</feature>
<protein>
    <submittedName>
        <fullName evidence="2">Putative ovule protein</fullName>
    </submittedName>
</protein>
<reference evidence="2" key="1">
    <citation type="submission" date="2015-12" db="EMBL/GenBank/DDBJ databases">
        <title>Gene expression during late stages of embryo sac development: a critical building block for successful pollen-pistil interactions.</title>
        <authorList>
            <person name="Liu Y."/>
            <person name="Joly V."/>
            <person name="Sabar M."/>
            <person name="Matton D.P."/>
        </authorList>
    </citation>
    <scope>NUCLEOTIDE SEQUENCE</scope>
</reference>
<keyword evidence="1" id="KW-1133">Transmembrane helix</keyword>
<dbReference type="AlphaFoldDB" id="A0A0V0HWU2"/>
<keyword evidence="1" id="KW-0812">Transmembrane</keyword>
<proteinExistence type="predicted"/>
<dbReference type="EMBL" id="GEDG01013956">
    <property type="protein sequence ID" value="JAP24833.1"/>
    <property type="molecule type" value="Transcribed_RNA"/>
</dbReference>
<sequence>QIFGGELHFDVVYLWIYRSKCYLSQKKKKLISMILGDFIFPFPCIIIDITFFYCNQLGFTCINSPLHGI</sequence>
<keyword evidence="1" id="KW-0472">Membrane</keyword>